<proteinExistence type="inferred from homology"/>
<evidence type="ECO:0000256" key="1">
    <source>
        <dbReference type="ARBA" id="ARBA00009670"/>
    </source>
</evidence>
<evidence type="ECO:0000313" key="5">
    <source>
        <dbReference type="Proteomes" id="UP000050816"/>
    </source>
</evidence>
<keyword evidence="2" id="KW-1133">Transmembrane helix</keyword>
<keyword evidence="2" id="KW-0812">Transmembrane</keyword>
<keyword evidence="2" id="KW-0472">Membrane</keyword>
<name>A0A0R1U8S6_9LACO</name>
<dbReference type="PATRIC" id="fig|1423760.3.peg.897"/>
<dbReference type="CDD" id="cd05121">
    <property type="entry name" value="ABC1_ADCK3-like"/>
    <property type="match status" value="1"/>
</dbReference>
<evidence type="ECO:0000313" key="4">
    <source>
        <dbReference type="EMBL" id="KRL87770.1"/>
    </source>
</evidence>
<protein>
    <submittedName>
        <fullName evidence="4">Atp synthase f1, delta subunit</fullName>
    </submittedName>
</protein>
<feature type="transmembrane region" description="Helical" evidence="2">
    <location>
        <begin position="546"/>
        <end position="568"/>
    </location>
</feature>
<dbReference type="EMBL" id="AZFK01000087">
    <property type="protein sequence ID" value="KRL87770.1"/>
    <property type="molecule type" value="Genomic_DNA"/>
</dbReference>
<dbReference type="PANTHER" id="PTHR10566">
    <property type="entry name" value="CHAPERONE-ACTIVITY OF BC1 COMPLEX CABC1 -RELATED"/>
    <property type="match status" value="1"/>
</dbReference>
<comment type="caution">
    <text evidence="4">The sequence shown here is derived from an EMBL/GenBank/DDBJ whole genome shotgun (WGS) entry which is preliminary data.</text>
</comment>
<dbReference type="PANTHER" id="PTHR10566:SF113">
    <property type="entry name" value="PROTEIN ACTIVITY OF BC1 COMPLEX KINASE 7, CHLOROPLASTIC"/>
    <property type="match status" value="1"/>
</dbReference>
<organism evidence="4 5">
    <name type="scientific">Limosilactobacillus ingluviei DSM 15946</name>
    <dbReference type="NCBI Taxonomy" id="1423760"/>
    <lineage>
        <taxon>Bacteria</taxon>
        <taxon>Bacillati</taxon>
        <taxon>Bacillota</taxon>
        <taxon>Bacilli</taxon>
        <taxon>Lactobacillales</taxon>
        <taxon>Lactobacillaceae</taxon>
        <taxon>Limosilactobacillus</taxon>
    </lineage>
</organism>
<sequence>MGESTMEKQQPAELKQSVRLKQIMAVMRKYHFISNFYHQREPEAICGALQELGPTFIKLGQILSTRPDLVSGDYVKELRKLQDQVKADPFSSVEHTFETATGKSLSAVFKQFEPEPFASASIGQVHHAQLLDGTPVVVKVQHPAITQLVSTDLALLRRAIKMIKYVPAKTAVVDLDRTLDEVSSSLLSEIDTLHEAKNGEEFYRLNNKQGIFIVPEVYRSFCAPQVLVNQAMTGKSIRYFFDAATAEEQERNHLLATALVHNFMKQVFVDHFFHADPHPGNLLVTPAPAGEMTTSKTVTHEFKQTSITYQQQTPLPPYRLVYLDFGMMGRLTPVIADGIAEVILALTSKDYHRIAQTTLAICNQTGELDQQRFTRELSTFLRPYLAQGLGQIDFSNMLYRIIQLCEENNLQIKPEVTLLIKAFGTLEATIARLDPQLSMMAVARPFGLAYLKRKLKVRDLADDAVFKLWSVLDSAGQLPERLDTALDTFNGGGIEVKLRYEGQRQLLKQVERIANRLLVVIILAAVILSSSMLVESSIDHPHIYRLGVVGYAIAIGIIVILVVSEVWHRVRRWRNNRK</sequence>
<reference evidence="4 5" key="1">
    <citation type="journal article" date="2015" name="Genome Announc.">
        <title>Expanding the biotechnology potential of lactobacilli through comparative genomics of 213 strains and associated genera.</title>
        <authorList>
            <person name="Sun Z."/>
            <person name="Harris H.M."/>
            <person name="McCann A."/>
            <person name="Guo C."/>
            <person name="Argimon S."/>
            <person name="Zhang W."/>
            <person name="Yang X."/>
            <person name="Jeffery I.B."/>
            <person name="Cooney J.C."/>
            <person name="Kagawa T.F."/>
            <person name="Liu W."/>
            <person name="Song Y."/>
            <person name="Salvetti E."/>
            <person name="Wrobel A."/>
            <person name="Rasinkangas P."/>
            <person name="Parkhill J."/>
            <person name="Rea M.C."/>
            <person name="O'Sullivan O."/>
            <person name="Ritari J."/>
            <person name="Douillard F.P."/>
            <person name="Paul Ross R."/>
            <person name="Yang R."/>
            <person name="Briner A.E."/>
            <person name="Felis G.E."/>
            <person name="de Vos W.M."/>
            <person name="Barrangou R."/>
            <person name="Klaenhammer T.R."/>
            <person name="Caufield P.W."/>
            <person name="Cui Y."/>
            <person name="Zhang H."/>
            <person name="O'Toole P.W."/>
        </authorList>
    </citation>
    <scope>NUCLEOTIDE SEQUENCE [LARGE SCALE GENOMIC DNA]</scope>
    <source>
        <strain evidence="4 5">DSM 15946</strain>
    </source>
</reference>
<evidence type="ECO:0000256" key="2">
    <source>
        <dbReference type="SAM" id="Phobius"/>
    </source>
</evidence>
<feature type="transmembrane region" description="Helical" evidence="2">
    <location>
        <begin position="513"/>
        <end position="534"/>
    </location>
</feature>
<dbReference type="InterPro" id="IPR050154">
    <property type="entry name" value="UbiB_kinase"/>
</dbReference>
<dbReference type="Pfam" id="PF03109">
    <property type="entry name" value="ABC1"/>
    <property type="match status" value="1"/>
</dbReference>
<gene>
    <name evidence="4" type="ORF">FC43_GL000872</name>
</gene>
<comment type="similarity">
    <text evidence="1">Belongs to the protein kinase superfamily. ADCK protein kinase family.</text>
</comment>
<dbReference type="AlphaFoldDB" id="A0A0R1U8S6"/>
<dbReference type="InterPro" id="IPR004147">
    <property type="entry name" value="ABC1_dom"/>
</dbReference>
<feature type="domain" description="ABC1 atypical kinase-like" evidence="3">
    <location>
        <begin position="80"/>
        <end position="357"/>
    </location>
</feature>
<accession>A0A0R1U8S6</accession>
<dbReference type="Proteomes" id="UP000050816">
    <property type="component" value="Unassembled WGS sequence"/>
</dbReference>
<dbReference type="SUPFAM" id="SSF56112">
    <property type="entry name" value="Protein kinase-like (PK-like)"/>
    <property type="match status" value="1"/>
</dbReference>
<evidence type="ECO:0000259" key="3">
    <source>
        <dbReference type="Pfam" id="PF03109"/>
    </source>
</evidence>
<dbReference type="InterPro" id="IPR011009">
    <property type="entry name" value="Kinase-like_dom_sf"/>
</dbReference>